<feature type="domain" description="Glycine-zipper-containing OmpA-like membrane" evidence="1">
    <location>
        <begin position="64"/>
        <end position="105"/>
    </location>
</feature>
<dbReference type="EMBL" id="LAJX01000017">
    <property type="protein sequence ID" value="KJV07790.1"/>
    <property type="molecule type" value="Genomic_DNA"/>
</dbReference>
<dbReference type="Proteomes" id="UP000033684">
    <property type="component" value="Unassembled WGS sequence"/>
</dbReference>
<organism evidence="2 3">
    <name type="scientific">Methylocucumis oryzae</name>
    <dbReference type="NCBI Taxonomy" id="1632867"/>
    <lineage>
        <taxon>Bacteria</taxon>
        <taxon>Pseudomonadati</taxon>
        <taxon>Pseudomonadota</taxon>
        <taxon>Gammaproteobacteria</taxon>
        <taxon>Methylococcales</taxon>
        <taxon>Methylococcaceae</taxon>
        <taxon>Methylocucumis</taxon>
    </lineage>
</organism>
<dbReference type="PATRIC" id="fig|1632867.3.peg.1773"/>
<dbReference type="AlphaFoldDB" id="A0A0F3ILZ3"/>
<proteinExistence type="predicted"/>
<name>A0A0F3ILZ3_9GAMM</name>
<evidence type="ECO:0000259" key="1">
    <source>
        <dbReference type="Pfam" id="PF13436"/>
    </source>
</evidence>
<protein>
    <recommendedName>
        <fullName evidence="1">Glycine-zipper-containing OmpA-like membrane domain-containing protein</fullName>
    </recommendedName>
</protein>
<dbReference type="InterPro" id="IPR025693">
    <property type="entry name" value="Gly-zipper_OmpA-like_dom"/>
</dbReference>
<gene>
    <name evidence="2" type="ORF">VZ94_02425</name>
</gene>
<sequence length="130" mass="13204">MNNILKTTVITTLLMTGCASQTGWTPTVDTYNDRNAYRLNQDMEECRHLASQASGGTAKETAVGAGTGALLGAAGGAIVGAFAGNAGRGAAIGAAAGGFGGAAKQGFTAEERYKNAYNNCMSNRGHNVVR</sequence>
<comment type="caution">
    <text evidence="2">The sequence shown here is derived from an EMBL/GenBank/DDBJ whole genome shotgun (WGS) entry which is preliminary data.</text>
</comment>
<dbReference type="OrthoDB" id="5569640at2"/>
<reference evidence="2 3" key="2">
    <citation type="journal article" date="2016" name="Microb. Ecol.">
        <title>Genome Characteristics of a Novel Type I Methanotroph (Sn10-6) Isolated from a Flooded Indian Rice Field.</title>
        <authorList>
            <person name="Rahalkar M.C."/>
            <person name="Pandit P.S."/>
            <person name="Dhakephalkar P.K."/>
            <person name="Pore S."/>
            <person name="Arora P."/>
            <person name="Kapse N."/>
        </authorList>
    </citation>
    <scope>NUCLEOTIDE SEQUENCE [LARGE SCALE GENOMIC DNA]</scope>
    <source>
        <strain evidence="2 3">Sn10-6</strain>
    </source>
</reference>
<dbReference type="Pfam" id="PF13436">
    <property type="entry name" value="Gly-zipper_OmpA"/>
    <property type="match status" value="1"/>
</dbReference>
<keyword evidence="3" id="KW-1185">Reference proteome</keyword>
<accession>A0A0F3ILZ3</accession>
<evidence type="ECO:0000313" key="2">
    <source>
        <dbReference type="EMBL" id="KJV07790.1"/>
    </source>
</evidence>
<dbReference type="RefSeq" id="WP_045778016.1">
    <property type="nucleotide sequence ID" value="NZ_LAJX01000017.1"/>
</dbReference>
<evidence type="ECO:0000313" key="3">
    <source>
        <dbReference type="Proteomes" id="UP000033684"/>
    </source>
</evidence>
<dbReference type="PROSITE" id="PS51257">
    <property type="entry name" value="PROKAR_LIPOPROTEIN"/>
    <property type="match status" value="1"/>
</dbReference>
<reference evidence="3" key="1">
    <citation type="submission" date="2015-03" db="EMBL/GenBank/DDBJ databases">
        <title>Draft genome sequence of a novel methanotroph (Sn10-6) isolated from flooded ricefield rhizosphere in India.</title>
        <authorList>
            <person name="Pandit P.S."/>
            <person name="Pore S.D."/>
            <person name="Arora P."/>
            <person name="Kapse N.G."/>
            <person name="Dhakephalkar P.K."/>
            <person name="Rahalkar M.C."/>
        </authorList>
    </citation>
    <scope>NUCLEOTIDE SEQUENCE [LARGE SCALE GENOMIC DNA]</scope>
    <source>
        <strain evidence="3">Sn10-6</strain>
    </source>
</reference>